<dbReference type="InterPro" id="IPR003593">
    <property type="entry name" value="AAA+_ATPase"/>
</dbReference>
<dbReference type="GO" id="GO:0016887">
    <property type="term" value="F:ATP hydrolysis activity"/>
    <property type="evidence" value="ECO:0007669"/>
    <property type="project" value="InterPro"/>
</dbReference>
<reference evidence="8" key="1">
    <citation type="submission" date="2018-05" db="EMBL/GenBank/DDBJ databases">
        <title>Genome sequencing of Phenylobacterium sp. HYN0004.</title>
        <authorList>
            <person name="Yi H."/>
            <person name="Baek C."/>
        </authorList>
    </citation>
    <scope>NUCLEOTIDE SEQUENCE [LARGE SCALE GENOMIC DNA]</scope>
    <source>
        <strain evidence="8">HYN0004</strain>
    </source>
</reference>
<evidence type="ECO:0000256" key="1">
    <source>
        <dbReference type="ARBA" id="ARBA00022448"/>
    </source>
</evidence>
<name>A0A2Z3HV37_9CAUL</name>
<dbReference type="SUPFAM" id="SSF52540">
    <property type="entry name" value="P-loop containing nucleoside triphosphate hydrolases"/>
    <property type="match status" value="1"/>
</dbReference>
<evidence type="ECO:0000313" key="8">
    <source>
        <dbReference type="Proteomes" id="UP000247763"/>
    </source>
</evidence>
<dbReference type="EMBL" id="CP029479">
    <property type="protein sequence ID" value="AWM78735.1"/>
    <property type="molecule type" value="Genomic_DNA"/>
</dbReference>
<dbReference type="GO" id="GO:0098796">
    <property type="term" value="C:membrane protein complex"/>
    <property type="evidence" value="ECO:0007669"/>
    <property type="project" value="UniProtKB-ARBA"/>
</dbReference>
<dbReference type="PROSITE" id="PS50893">
    <property type="entry name" value="ABC_TRANSPORTER_2"/>
    <property type="match status" value="1"/>
</dbReference>
<dbReference type="Proteomes" id="UP000247763">
    <property type="component" value="Chromosome"/>
</dbReference>
<keyword evidence="2" id="KW-0997">Cell inner membrane</keyword>
<dbReference type="Gene3D" id="3.40.50.300">
    <property type="entry name" value="P-loop containing nucleotide triphosphate hydrolases"/>
    <property type="match status" value="1"/>
</dbReference>
<evidence type="ECO:0000256" key="3">
    <source>
        <dbReference type="ARBA" id="ARBA00022741"/>
    </source>
</evidence>
<dbReference type="InterPro" id="IPR003439">
    <property type="entry name" value="ABC_transporter-like_ATP-bd"/>
</dbReference>
<dbReference type="InterPro" id="IPR027417">
    <property type="entry name" value="P-loop_NTPase"/>
</dbReference>
<dbReference type="PANTHER" id="PTHR24220:SF86">
    <property type="entry name" value="ABC TRANSPORTER ABCH.1"/>
    <property type="match status" value="1"/>
</dbReference>
<dbReference type="SMART" id="SM00382">
    <property type="entry name" value="AAA"/>
    <property type="match status" value="1"/>
</dbReference>
<dbReference type="Pfam" id="PF00005">
    <property type="entry name" value="ABC_tran"/>
    <property type="match status" value="1"/>
</dbReference>
<keyword evidence="2" id="KW-0472">Membrane</keyword>
<dbReference type="CDD" id="cd03255">
    <property type="entry name" value="ABC_MJ0796_LolCDE_FtsE"/>
    <property type="match status" value="1"/>
</dbReference>
<keyword evidence="3" id="KW-0547">Nucleotide-binding</keyword>
<dbReference type="InterPro" id="IPR015854">
    <property type="entry name" value="ABC_transpr_LolD-like"/>
</dbReference>
<protein>
    <submittedName>
        <fullName evidence="7">Macrolide ABC transporter ATP-binding protein</fullName>
    </submittedName>
</protein>
<dbReference type="AlphaFoldDB" id="A0A2Z3HV37"/>
<dbReference type="GO" id="GO:0005524">
    <property type="term" value="F:ATP binding"/>
    <property type="evidence" value="ECO:0007669"/>
    <property type="project" value="UniProtKB-KW"/>
</dbReference>
<keyword evidence="8" id="KW-1185">Reference proteome</keyword>
<evidence type="ECO:0000256" key="5">
    <source>
        <dbReference type="ARBA" id="ARBA00038388"/>
    </source>
</evidence>
<organism evidence="7 8">
    <name type="scientific">Phenylobacterium parvum</name>
    <dbReference type="NCBI Taxonomy" id="2201350"/>
    <lineage>
        <taxon>Bacteria</taxon>
        <taxon>Pseudomonadati</taxon>
        <taxon>Pseudomonadota</taxon>
        <taxon>Alphaproteobacteria</taxon>
        <taxon>Caulobacterales</taxon>
        <taxon>Caulobacteraceae</taxon>
        <taxon>Phenylobacterium</taxon>
    </lineage>
</organism>
<evidence type="ECO:0000313" key="7">
    <source>
        <dbReference type="EMBL" id="AWM78735.1"/>
    </source>
</evidence>
<dbReference type="InterPro" id="IPR017871">
    <property type="entry name" value="ABC_transporter-like_CS"/>
</dbReference>
<dbReference type="PROSITE" id="PS00211">
    <property type="entry name" value="ABC_TRANSPORTER_1"/>
    <property type="match status" value="1"/>
</dbReference>
<accession>A0A2Z3HV37</accession>
<keyword evidence="1" id="KW-0813">Transport</keyword>
<comment type="similarity">
    <text evidence="5">Belongs to the ABC transporter superfamily. Macrolide exporter (TC 3.A.1.122) family.</text>
</comment>
<keyword evidence="4 7" id="KW-0067">ATP-binding</keyword>
<evidence type="ECO:0000256" key="4">
    <source>
        <dbReference type="ARBA" id="ARBA00022840"/>
    </source>
</evidence>
<evidence type="ECO:0000259" key="6">
    <source>
        <dbReference type="PROSITE" id="PS50893"/>
    </source>
</evidence>
<dbReference type="KEGG" id="phb:HYN04_05020"/>
<keyword evidence="2" id="KW-1003">Cell membrane</keyword>
<feature type="domain" description="ABC transporter" evidence="6">
    <location>
        <begin position="2"/>
        <end position="224"/>
    </location>
</feature>
<proteinExistence type="inferred from homology"/>
<dbReference type="InterPro" id="IPR017911">
    <property type="entry name" value="MacB-like_ATP-bd"/>
</dbReference>
<dbReference type="PANTHER" id="PTHR24220">
    <property type="entry name" value="IMPORT ATP-BINDING PROTEIN"/>
    <property type="match status" value="1"/>
</dbReference>
<evidence type="ECO:0000256" key="2">
    <source>
        <dbReference type="ARBA" id="ARBA00022519"/>
    </source>
</evidence>
<dbReference type="GO" id="GO:0005886">
    <property type="term" value="C:plasma membrane"/>
    <property type="evidence" value="ECO:0007669"/>
    <property type="project" value="TreeGrafter"/>
</dbReference>
<gene>
    <name evidence="7" type="ORF">HYN04_05020</name>
</gene>
<dbReference type="FunFam" id="3.40.50.300:FF:000032">
    <property type="entry name" value="Export ABC transporter ATP-binding protein"/>
    <property type="match status" value="1"/>
</dbReference>
<dbReference type="OrthoDB" id="7202172at2"/>
<dbReference type="GO" id="GO:0022857">
    <property type="term" value="F:transmembrane transporter activity"/>
    <property type="evidence" value="ECO:0007669"/>
    <property type="project" value="TreeGrafter"/>
</dbReference>
<sequence>MIQIEDLTKTYVMGEETVTALDSVSLTIARGESIAIIGPSGSGKSTLMNLLGGLDRPSGGRYRFEGEEVARFSDDQLADFRNRRIGFVFQSFQLLPRLSALQNVELPMIYGGQPPRIRRERAAELLERVGLGSRMGHRPNQLSGGQQQRVAIARSLANRPDLLLADEPTGALDSATGVEVLSLFQKLNTEGLTIVLVTHDRGVANAARRRIAFRDGRVTEDERS</sequence>